<feature type="domain" description="PAC" evidence="9">
    <location>
        <begin position="1"/>
        <end position="22"/>
    </location>
</feature>
<reference evidence="10" key="1">
    <citation type="journal article" date="2014" name="Front. Microbiol.">
        <title>High frequency of phylogenetically diverse reductive dehalogenase-homologous genes in deep subseafloor sedimentary metagenomes.</title>
        <authorList>
            <person name="Kawai M."/>
            <person name="Futagami T."/>
            <person name="Toyoda A."/>
            <person name="Takaki Y."/>
            <person name="Nishi S."/>
            <person name="Hori S."/>
            <person name="Arai W."/>
            <person name="Tsubouchi T."/>
            <person name="Morono Y."/>
            <person name="Uchiyama I."/>
            <person name="Ito T."/>
            <person name="Fujiyama A."/>
            <person name="Inagaki F."/>
            <person name="Takami H."/>
        </authorList>
    </citation>
    <scope>NUCLEOTIDE SEQUENCE</scope>
    <source>
        <strain evidence="10">Expedition CK06-06</strain>
    </source>
</reference>
<dbReference type="GO" id="GO:0000155">
    <property type="term" value="F:phosphorelay sensor kinase activity"/>
    <property type="evidence" value="ECO:0007669"/>
    <property type="project" value="InterPro"/>
</dbReference>
<evidence type="ECO:0000313" key="10">
    <source>
        <dbReference type="EMBL" id="GAG52158.1"/>
    </source>
</evidence>
<dbReference type="SUPFAM" id="SSF55874">
    <property type="entry name" value="ATPase domain of HSP90 chaperone/DNA topoisomerase II/histidine kinase"/>
    <property type="match status" value="1"/>
</dbReference>
<evidence type="ECO:0008006" key="11">
    <source>
        <dbReference type="Google" id="ProtNLM"/>
    </source>
</evidence>
<keyword evidence="2" id="KW-0808">Transferase</keyword>
<dbReference type="Gene3D" id="1.10.287.130">
    <property type="match status" value="1"/>
</dbReference>
<dbReference type="PANTHER" id="PTHR43065:SF10">
    <property type="entry name" value="PEROXIDE STRESS-ACTIVATED HISTIDINE KINASE MAK3"/>
    <property type="match status" value="1"/>
</dbReference>
<gene>
    <name evidence="10" type="ORF">S01H1_77652</name>
</gene>
<organism evidence="10">
    <name type="scientific">marine sediment metagenome</name>
    <dbReference type="NCBI Taxonomy" id="412755"/>
    <lineage>
        <taxon>unclassified sequences</taxon>
        <taxon>metagenomes</taxon>
        <taxon>ecological metagenomes</taxon>
    </lineage>
</organism>
<feature type="non-terminal residue" evidence="10">
    <location>
        <position position="232"/>
    </location>
</feature>
<dbReference type="SUPFAM" id="SSF47384">
    <property type="entry name" value="Homodimeric domain of signal transducing histidine kinase"/>
    <property type="match status" value="1"/>
</dbReference>
<dbReference type="InterPro" id="IPR003594">
    <property type="entry name" value="HATPase_dom"/>
</dbReference>
<evidence type="ECO:0000256" key="4">
    <source>
        <dbReference type="ARBA" id="ARBA00022777"/>
    </source>
</evidence>
<dbReference type="PANTHER" id="PTHR43065">
    <property type="entry name" value="SENSOR HISTIDINE KINASE"/>
    <property type="match status" value="1"/>
</dbReference>
<dbReference type="EMBL" id="BARS01052206">
    <property type="protein sequence ID" value="GAG52158.1"/>
    <property type="molecule type" value="Genomic_DNA"/>
</dbReference>
<evidence type="ECO:0000256" key="7">
    <source>
        <dbReference type="SAM" id="Coils"/>
    </source>
</evidence>
<dbReference type="InterPro" id="IPR036890">
    <property type="entry name" value="HATPase_C_sf"/>
</dbReference>
<evidence type="ECO:0000259" key="8">
    <source>
        <dbReference type="PROSITE" id="PS50109"/>
    </source>
</evidence>
<evidence type="ECO:0000256" key="3">
    <source>
        <dbReference type="ARBA" id="ARBA00022741"/>
    </source>
</evidence>
<comment type="caution">
    <text evidence="10">The sequence shown here is derived from an EMBL/GenBank/DDBJ whole genome shotgun (WGS) entry which is preliminary data.</text>
</comment>
<accession>X0YUZ7</accession>
<dbReference type="InterPro" id="IPR036097">
    <property type="entry name" value="HisK_dim/P_sf"/>
</dbReference>
<proteinExistence type="predicted"/>
<dbReference type="PROSITE" id="PS50109">
    <property type="entry name" value="HIS_KIN"/>
    <property type="match status" value="1"/>
</dbReference>
<sequence>IGIEGVIRDITELKKAQIEKARLEKEKRANETAQLRLERLASLGQLSSTIAHEINQPLQSIKALTSSFLYMDKVNKKLSYNEIHEDVSKIALRVERIENITKDMRNLLNYPDKVELEKIDINQEIIKAVSFFEQKLRSHGIKLTLDLQENSHEILFSKIQFQQVIINLMNNAISALDQTDKRNKGISIKITEEKDKTLLRFSDNGIGIKNHDMDKIFDFYYSSRKSEENIGM</sequence>
<feature type="domain" description="Histidine kinase" evidence="8">
    <location>
        <begin position="49"/>
        <end position="232"/>
    </location>
</feature>
<keyword evidence="3" id="KW-0547">Nucleotide-binding</keyword>
<dbReference type="Pfam" id="PF00512">
    <property type="entry name" value="HisKA"/>
    <property type="match status" value="1"/>
</dbReference>
<protein>
    <recommendedName>
        <fullName evidence="11">Histidine kinase domain-containing protein</fullName>
    </recommendedName>
</protein>
<dbReference type="CDD" id="cd00082">
    <property type="entry name" value="HisKA"/>
    <property type="match status" value="1"/>
</dbReference>
<evidence type="ECO:0000256" key="5">
    <source>
        <dbReference type="ARBA" id="ARBA00022840"/>
    </source>
</evidence>
<dbReference type="Pfam" id="PF02518">
    <property type="entry name" value="HATPase_c"/>
    <property type="match status" value="1"/>
</dbReference>
<dbReference type="Gene3D" id="3.30.565.10">
    <property type="entry name" value="Histidine kinase-like ATPase, C-terminal domain"/>
    <property type="match status" value="1"/>
</dbReference>
<keyword evidence="5" id="KW-0067">ATP-binding</keyword>
<dbReference type="InterPro" id="IPR000700">
    <property type="entry name" value="PAS-assoc_C"/>
</dbReference>
<dbReference type="InterPro" id="IPR005467">
    <property type="entry name" value="His_kinase_dom"/>
</dbReference>
<keyword evidence="1" id="KW-0597">Phosphoprotein</keyword>
<feature type="non-terminal residue" evidence="10">
    <location>
        <position position="1"/>
    </location>
</feature>
<dbReference type="InterPro" id="IPR003661">
    <property type="entry name" value="HisK_dim/P_dom"/>
</dbReference>
<evidence type="ECO:0000256" key="2">
    <source>
        <dbReference type="ARBA" id="ARBA00022679"/>
    </source>
</evidence>
<evidence type="ECO:0000259" key="9">
    <source>
        <dbReference type="PROSITE" id="PS50113"/>
    </source>
</evidence>
<dbReference type="AlphaFoldDB" id="X0YUZ7"/>
<evidence type="ECO:0000256" key="1">
    <source>
        <dbReference type="ARBA" id="ARBA00022553"/>
    </source>
</evidence>
<dbReference type="PROSITE" id="PS50113">
    <property type="entry name" value="PAC"/>
    <property type="match status" value="1"/>
</dbReference>
<keyword evidence="4" id="KW-0418">Kinase</keyword>
<keyword evidence="7" id="KW-0175">Coiled coil</keyword>
<keyword evidence="6" id="KW-0902">Two-component regulatory system</keyword>
<evidence type="ECO:0000256" key="6">
    <source>
        <dbReference type="ARBA" id="ARBA00023012"/>
    </source>
</evidence>
<feature type="coiled-coil region" evidence="7">
    <location>
        <begin position="6"/>
        <end position="43"/>
    </location>
</feature>
<dbReference type="GO" id="GO:0005524">
    <property type="term" value="F:ATP binding"/>
    <property type="evidence" value="ECO:0007669"/>
    <property type="project" value="UniProtKB-KW"/>
</dbReference>
<name>X0YUZ7_9ZZZZ</name>